<dbReference type="EMBL" id="JBHSWU010000045">
    <property type="protein sequence ID" value="MFC6723771.1"/>
    <property type="molecule type" value="Genomic_DNA"/>
</dbReference>
<organism evidence="2 3">
    <name type="scientific">Halobium palmae</name>
    <dbReference type="NCBI Taxonomy" id="1776492"/>
    <lineage>
        <taxon>Archaea</taxon>
        <taxon>Methanobacteriati</taxon>
        <taxon>Methanobacteriota</taxon>
        <taxon>Stenosarchaea group</taxon>
        <taxon>Halobacteria</taxon>
        <taxon>Halobacteriales</taxon>
        <taxon>Haloferacaceae</taxon>
        <taxon>Halobium</taxon>
    </lineage>
</organism>
<feature type="domain" description="MaoC-like" evidence="1">
    <location>
        <begin position="28"/>
        <end position="118"/>
    </location>
</feature>
<protein>
    <submittedName>
        <fullName evidence="2">MaoC family dehydratase</fullName>
    </submittedName>
</protein>
<accession>A0ABD5RWR9</accession>
<evidence type="ECO:0000259" key="1">
    <source>
        <dbReference type="Pfam" id="PF01575"/>
    </source>
</evidence>
<name>A0ABD5RWR9_9EURY</name>
<gene>
    <name evidence="2" type="ORF">ACFQE1_05135</name>
</gene>
<comment type="caution">
    <text evidence="2">The sequence shown here is derived from an EMBL/GenBank/DDBJ whole genome shotgun (WGS) entry which is preliminary data.</text>
</comment>
<dbReference type="InterPro" id="IPR029069">
    <property type="entry name" value="HotDog_dom_sf"/>
</dbReference>
<dbReference type="AlphaFoldDB" id="A0ABD5RWR9"/>
<dbReference type="PANTHER" id="PTHR43841:SF3">
    <property type="entry name" value="(3R)-HYDROXYACYL-ACP DEHYDRATASE SUBUNIT HADB"/>
    <property type="match status" value="1"/>
</dbReference>
<evidence type="ECO:0000313" key="3">
    <source>
        <dbReference type="Proteomes" id="UP001596328"/>
    </source>
</evidence>
<dbReference type="InterPro" id="IPR002539">
    <property type="entry name" value="MaoC-like_dom"/>
</dbReference>
<evidence type="ECO:0000313" key="2">
    <source>
        <dbReference type="EMBL" id="MFC6723771.1"/>
    </source>
</evidence>
<sequence length="144" mass="15367">MTDAYESPPEPRTLAVGDVGPTVVVEDLSRRDVVKYAGASGDFNPIHYDEPLTREAGNPEVFAQGMLTMGFASHVVADWFGIGNVERFQSRFQSRVFPGDTITVSGTVTDVSEGGERVEADIEAVNQDGTTVLTGDVTAVLSAE</sequence>
<dbReference type="SUPFAM" id="SSF54637">
    <property type="entry name" value="Thioesterase/thiol ester dehydrase-isomerase"/>
    <property type="match status" value="1"/>
</dbReference>
<dbReference type="Pfam" id="PF01575">
    <property type="entry name" value="MaoC_dehydratas"/>
    <property type="match status" value="1"/>
</dbReference>
<keyword evidence="3" id="KW-1185">Reference proteome</keyword>
<dbReference type="Proteomes" id="UP001596328">
    <property type="component" value="Unassembled WGS sequence"/>
</dbReference>
<reference evidence="2 3" key="1">
    <citation type="journal article" date="2019" name="Int. J. Syst. Evol. Microbiol.">
        <title>The Global Catalogue of Microorganisms (GCM) 10K type strain sequencing project: providing services to taxonomists for standard genome sequencing and annotation.</title>
        <authorList>
            <consortium name="The Broad Institute Genomics Platform"/>
            <consortium name="The Broad Institute Genome Sequencing Center for Infectious Disease"/>
            <person name="Wu L."/>
            <person name="Ma J."/>
        </authorList>
    </citation>
    <scope>NUCLEOTIDE SEQUENCE [LARGE SCALE GENOMIC DNA]</scope>
    <source>
        <strain evidence="2 3">NBRC 111368</strain>
    </source>
</reference>
<dbReference type="Gene3D" id="3.10.129.10">
    <property type="entry name" value="Hotdog Thioesterase"/>
    <property type="match status" value="1"/>
</dbReference>
<proteinExistence type="predicted"/>
<dbReference type="PANTHER" id="PTHR43841">
    <property type="entry name" value="3-HYDROXYACYL-THIOESTER DEHYDRATASE HTDX-RELATED"/>
    <property type="match status" value="1"/>
</dbReference>